<keyword evidence="2" id="KW-1185">Reference proteome</keyword>
<accession>A0A2C5YVA8</accession>
<proteinExistence type="predicted"/>
<sequence>MGLQRWVRRSLVLATLLTSFILLAWYLPRALNPTETSPSKQLEDRLWVETSPYFWDRAACRWLGLCGVHHLRADPAVRVEDGGVEEEEEEEEEEWLELRRRGVGEGDGKGKKKRRRTVKRRIVEDVPDYVLRFAPYVHLYSGEQFWPSDIAEHVRHMNATDHHGNPLHHGLENINLDRLNLLDAGAYHSRRHPHP</sequence>
<comment type="caution">
    <text evidence="1">The sequence shown here is derived from an EMBL/GenBank/DDBJ whole genome shotgun (WGS) entry which is preliminary data.</text>
</comment>
<dbReference type="STRING" id="2004952.A0A2C5YVA8"/>
<gene>
    <name evidence="1" type="ORF">CDD80_4309</name>
</gene>
<reference evidence="1 2" key="1">
    <citation type="submission" date="2017-06" db="EMBL/GenBank/DDBJ databases">
        <title>Ant-infecting Ophiocordyceps genomes reveal a high diversity of potential behavioral manipulation genes and a possible major role for enterotoxins.</title>
        <authorList>
            <person name="De Bekker C."/>
            <person name="Evans H.C."/>
            <person name="Brachmann A."/>
            <person name="Hughes D.P."/>
        </authorList>
    </citation>
    <scope>NUCLEOTIDE SEQUENCE [LARGE SCALE GENOMIC DNA]</scope>
    <source>
        <strain evidence="1 2">Map16</strain>
    </source>
</reference>
<evidence type="ECO:0000313" key="1">
    <source>
        <dbReference type="EMBL" id="PHH72707.1"/>
    </source>
</evidence>
<organism evidence="1 2">
    <name type="scientific">Ophiocordyceps camponoti-rufipedis</name>
    <dbReference type="NCBI Taxonomy" id="2004952"/>
    <lineage>
        <taxon>Eukaryota</taxon>
        <taxon>Fungi</taxon>
        <taxon>Dikarya</taxon>
        <taxon>Ascomycota</taxon>
        <taxon>Pezizomycotina</taxon>
        <taxon>Sordariomycetes</taxon>
        <taxon>Hypocreomycetidae</taxon>
        <taxon>Hypocreales</taxon>
        <taxon>Ophiocordycipitaceae</taxon>
        <taxon>Ophiocordyceps</taxon>
    </lineage>
</organism>
<dbReference type="EMBL" id="NJES01000399">
    <property type="protein sequence ID" value="PHH72707.1"/>
    <property type="molecule type" value="Genomic_DNA"/>
</dbReference>
<protein>
    <submittedName>
        <fullName evidence="1">Uncharacterized protein</fullName>
    </submittedName>
</protein>
<dbReference type="AlphaFoldDB" id="A0A2C5YVA8"/>
<evidence type="ECO:0000313" key="2">
    <source>
        <dbReference type="Proteomes" id="UP000226431"/>
    </source>
</evidence>
<dbReference type="Proteomes" id="UP000226431">
    <property type="component" value="Unassembled WGS sequence"/>
</dbReference>
<name>A0A2C5YVA8_9HYPO</name>
<dbReference type="OrthoDB" id="188042at2759"/>